<proteinExistence type="inferred from homology"/>
<dbReference type="InterPro" id="IPR037257">
    <property type="entry name" value="T2SS_E_N_sf"/>
</dbReference>
<comment type="similarity">
    <text evidence="1">Belongs to the GSP E family.</text>
</comment>
<dbReference type="PROSITE" id="PS00662">
    <property type="entry name" value="T2SP_E"/>
    <property type="match status" value="1"/>
</dbReference>
<dbReference type="PANTHER" id="PTHR30258:SF1">
    <property type="entry name" value="PROTEIN TRANSPORT PROTEIN HOFB HOMOLOG"/>
    <property type="match status" value="1"/>
</dbReference>
<comment type="caution">
    <text evidence="5">The sequence shown here is derived from an EMBL/GenBank/DDBJ whole genome shotgun (WGS) entry which is preliminary data.</text>
</comment>
<keyword evidence="2" id="KW-0547">Nucleotide-binding</keyword>
<dbReference type="Gene3D" id="3.30.450.90">
    <property type="match status" value="1"/>
</dbReference>
<dbReference type="GO" id="GO:0005524">
    <property type="term" value="F:ATP binding"/>
    <property type="evidence" value="ECO:0007669"/>
    <property type="project" value="UniProtKB-KW"/>
</dbReference>
<feature type="domain" description="Bacterial type II secretion system protein E" evidence="4">
    <location>
        <begin position="365"/>
        <end position="379"/>
    </location>
</feature>
<dbReference type="Pfam" id="PF05157">
    <property type="entry name" value="MshEN"/>
    <property type="match status" value="1"/>
</dbReference>
<dbReference type="InterPro" id="IPR007831">
    <property type="entry name" value="T2SS_GspE_N"/>
</dbReference>
<name>A0A0G0GDM7_9BACT</name>
<evidence type="ECO:0000256" key="3">
    <source>
        <dbReference type="ARBA" id="ARBA00022840"/>
    </source>
</evidence>
<evidence type="ECO:0000256" key="2">
    <source>
        <dbReference type="ARBA" id="ARBA00022741"/>
    </source>
</evidence>
<dbReference type="Gene3D" id="3.40.50.300">
    <property type="entry name" value="P-loop containing nucleotide triphosphate hydrolases"/>
    <property type="match status" value="1"/>
</dbReference>
<dbReference type="InterPro" id="IPR001482">
    <property type="entry name" value="T2SS/T4SS_dom"/>
</dbReference>
<dbReference type="GO" id="GO:0005886">
    <property type="term" value="C:plasma membrane"/>
    <property type="evidence" value="ECO:0007669"/>
    <property type="project" value="TreeGrafter"/>
</dbReference>
<sequence>MVTFDEEKQNKQLDDLRRQEEEELVATLAESKYKLPYIDLSRLGIENEALRAIPEKDARELKIAPFKLFGKNIFIAIRSPSDDLLAKLKDQIERENLVPIFYMASTASLEKAWSRYKELSLAESSKIGGLDISGEILRETAKKIKTIKDIEKLIENATEGNLIHKISRMLEIILAGAIAIKASDIHIEPEEARSRLRLRLDGVLHDVIFFENNIYHLLNSRIKLLSGMKLTSKIAQDGRFSIMEEKEEINIRTSLVPGAHGESIVMRILDPKSIQMDLEELGIESYLFSIIEQEIIKPNGLILVTGPTGSGKTTTLYAFLRKIYSPEINIITIEDPIEYHLTGITQTQTNNERGYTFLEGLRSALRQDPDVVMIGEIRDTETAKTVIEAALTGHMVFSTLHTNNAAGVIPRLIDLNANPKIMVSALSLSIAQRLVRKLCLHCKVEKILNQKQKEIMKLIMDGIKEEGKSLSNYSINPNAPIKLFSPVGCEKCNMSGYSGRIGIFEAIKTNEAIEKIMPQNPSEREIKKVARIQGILSMRQDGIVKILNGVTSFEEVQSVVDLLEE</sequence>
<gene>
    <name evidence="5" type="ORF">US05_C0010G0017</name>
</gene>
<dbReference type="SMART" id="SM00382">
    <property type="entry name" value="AAA"/>
    <property type="match status" value="1"/>
</dbReference>
<dbReference type="SUPFAM" id="SSF52540">
    <property type="entry name" value="P-loop containing nucleoside triphosphate hydrolases"/>
    <property type="match status" value="1"/>
</dbReference>
<protein>
    <recommendedName>
        <fullName evidence="4">Bacterial type II secretion system protein E domain-containing protein</fullName>
    </recommendedName>
</protein>
<dbReference type="Proteomes" id="UP000034606">
    <property type="component" value="Unassembled WGS sequence"/>
</dbReference>
<dbReference type="AlphaFoldDB" id="A0A0G0GDM7"/>
<evidence type="ECO:0000256" key="1">
    <source>
        <dbReference type="ARBA" id="ARBA00006611"/>
    </source>
</evidence>
<evidence type="ECO:0000313" key="6">
    <source>
        <dbReference type="Proteomes" id="UP000034606"/>
    </source>
</evidence>
<dbReference type="SUPFAM" id="SSF160246">
    <property type="entry name" value="EspE N-terminal domain-like"/>
    <property type="match status" value="1"/>
</dbReference>
<evidence type="ECO:0000313" key="5">
    <source>
        <dbReference type="EMBL" id="KKP97945.1"/>
    </source>
</evidence>
<dbReference type="PATRIC" id="fig|1618728.3.peg.378"/>
<dbReference type="InterPro" id="IPR027417">
    <property type="entry name" value="P-loop_NTPase"/>
</dbReference>
<dbReference type="EMBL" id="LBRM01000010">
    <property type="protein sequence ID" value="KKP97945.1"/>
    <property type="molecule type" value="Genomic_DNA"/>
</dbReference>
<evidence type="ECO:0000259" key="4">
    <source>
        <dbReference type="PROSITE" id="PS00662"/>
    </source>
</evidence>
<dbReference type="CDD" id="cd01129">
    <property type="entry name" value="PulE-GspE-like"/>
    <property type="match status" value="1"/>
</dbReference>
<dbReference type="Pfam" id="PF00437">
    <property type="entry name" value="T2SSE"/>
    <property type="match status" value="1"/>
</dbReference>
<dbReference type="PANTHER" id="PTHR30258">
    <property type="entry name" value="TYPE II SECRETION SYSTEM PROTEIN GSPE-RELATED"/>
    <property type="match status" value="1"/>
</dbReference>
<keyword evidence="3" id="KW-0067">ATP-binding</keyword>
<accession>A0A0G0GDM7</accession>
<dbReference type="GO" id="GO:0016887">
    <property type="term" value="F:ATP hydrolysis activity"/>
    <property type="evidence" value="ECO:0007669"/>
    <property type="project" value="TreeGrafter"/>
</dbReference>
<reference evidence="5 6" key="1">
    <citation type="journal article" date="2015" name="Nature">
        <title>rRNA introns, odd ribosomes, and small enigmatic genomes across a large radiation of phyla.</title>
        <authorList>
            <person name="Brown C.T."/>
            <person name="Hug L.A."/>
            <person name="Thomas B.C."/>
            <person name="Sharon I."/>
            <person name="Castelle C.J."/>
            <person name="Singh A."/>
            <person name="Wilkins M.J."/>
            <person name="Williams K.H."/>
            <person name="Banfield J.F."/>
        </authorList>
    </citation>
    <scope>NUCLEOTIDE SEQUENCE [LARGE SCALE GENOMIC DNA]</scope>
</reference>
<dbReference type="InterPro" id="IPR003593">
    <property type="entry name" value="AAA+_ATPase"/>
</dbReference>
<organism evidence="5 6">
    <name type="scientific">Candidatus Nomurabacteria bacterium GW2011_GWA1_36_15</name>
    <dbReference type="NCBI Taxonomy" id="1618728"/>
    <lineage>
        <taxon>Bacteria</taxon>
        <taxon>Candidatus Nomuraibacteriota</taxon>
    </lineage>
</organism>